<evidence type="ECO:0000313" key="8">
    <source>
        <dbReference type="EMBL" id="RSD31244.1"/>
    </source>
</evidence>
<dbReference type="GO" id="GO:0005576">
    <property type="term" value="C:extracellular region"/>
    <property type="evidence" value="ECO:0007669"/>
    <property type="project" value="UniProtKB-SubCell"/>
</dbReference>
<feature type="domain" description="Flagellar hook-associated protein 2 N-terminal" evidence="6">
    <location>
        <begin position="10"/>
        <end position="107"/>
    </location>
</feature>
<keyword evidence="3 5" id="KW-0175">Coiled coil</keyword>
<comment type="similarity">
    <text evidence="1 5">Belongs to the FliD family.</text>
</comment>
<keyword evidence="8" id="KW-0969">Cilium</keyword>
<dbReference type="GO" id="GO:0007155">
    <property type="term" value="P:cell adhesion"/>
    <property type="evidence" value="ECO:0007669"/>
    <property type="project" value="InterPro"/>
</dbReference>
<dbReference type="InterPro" id="IPR010809">
    <property type="entry name" value="FliD_C"/>
</dbReference>
<evidence type="ECO:0000256" key="5">
    <source>
        <dbReference type="RuleBase" id="RU362066"/>
    </source>
</evidence>
<dbReference type="PANTHER" id="PTHR30288">
    <property type="entry name" value="FLAGELLAR CAP/ASSEMBLY PROTEIN FLID"/>
    <property type="match status" value="1"/>
</dbReference>
<dbReference type="AlphaFoldDB" id="A0A3R9E042"/>
<dbReference type="OrthoDB" id="5980200at2"/>
<keyword evidence="4 5" id="KW-0975">Bacterial flagellum</keyword>
<keyword evidence="8" id="KW-0282">Flagellum</keyword>
<dbReference type="EMBL" id="RSFA01000037">
    <property type="protein sequence ID" value="RSD31244.1"/>
    <property type="molecule type" value="Genomic_DNA"/>
</dbReference>
<name>A0A3R9E042_9VIBR</name>
<organism evidence="8 9">
    <name type="scientific">Vibrio pectenicida</name>
    <dbReference type="NCBI Taxonomy" id="62763"/>
    <lineage>
        <taxon>Bacteria</taxon>
        <taxon>Pseudomonadati</taxon>
        <taxon>Pseudomonadota</taxon>
        <taxon>Gammaproteobacteria</taxon>
        <taxon>Vibrionales</taxon>
        <taxon>Vibrionaceae</taxon>
        <taxon>Vibrio</taxon>
    </lineage>
</organism>
<sequence>MSFGPVGMNSGMDINAMVSKVVDSERVPKQQRIDNERDKIDSSISAYGRLRESLDTMKNLMASFRQEKAFAARKVESTDEAVVSATATTEAIAGRYAIDVLQLAQSHKIASDVLPQDAKFGPGKLQISLGDKEFTLQVKDNSKLIDIVRSINESKTNPGVRASVINDVQGPRLIVASSNSGETNALKLSAEAATSNLLKRLEYKTLEQRVKDLEEARSVAQDLISPLTVDEQAVADRIAENNIKAAKIVDQEIADTSKQAAIDADPKAAKDASADNELSDVAATAAAAAGTQANQYLKPQDRIPGWTDTASGTLIDSYWEPESQLDERALEKAPDIPGWSMSASGTLTDSYVTPKEAQVALEAKQAAIEEKLAQEKAVLDAKVLSGELTPEEAQEIERSKLPSEERDYLERMDKAQADLKTAQESFDTYRGMTQVQAAQDSKVLLDGVAQLSSDNNIIEDAIEGVDLTLKGRSDTNKAPSEIDIEYDRQRVREDIEQFVLAYNQFYQVSKELAGVDPNTGQAGPLAGDSVVRNADSRLKSVFSTQIEPASNDLKTLTEFGIATTRQGTLEINYDMLDRQLNKNFNKLEDFFGGNQGFAKKVEEAIQGLTGVTGSLRTRERSMTDRNYRLDDDQTVLDRRMESLEKRTHAKFSAMQDATTNMQSQLSGMMNALG</sequence>
<keyword evidence="5" id="KW-0964">Secreted</keyword>
<dbReference type="GO" id="GO:0009421">
    <property type="term" value="C:bacterial-type flagellum filament cap"/>
    <property type="evidence" value="ECO:0007669"/>
    <property type="project" value="InterPro"/>
</dbReference>
<comment type="caution">
    <text evidence="8">The sequence shown here is derived from an EMBL/GenBank/DDBJ whole genome shotgun (WGS) entry which is preliminary data.</text>
</comment>
<evidence type="ECO:0000313" key="9">
    <source>
        <dbReference type="Proteomes" id="UP000269041"/>
    </source>
</evidence>
<evidence type="ECO:0000259" key="6">
    <source>
        <dbReference type="Pfam" id="PF02465"/>
    </source>
</evidence>
<evidence type="ECO:0000256" key="3">
    <source>
        <dbReference type="ARBA" id="ARBA00023054"/>
    </source>
</evidence>
<keyword evidence="8" id="KW-0966">Cell projection</keyword>
<dbReference type="Pfam" id="PF07195">
    <property type="entry name" value="FliD_C"/>
    <property type="match status" value="1"/>
</dbReference>
<gene>
    <name evidence="8" type="primary">fliD</name>
    <name evidence="8" type="ORF">EJA03_09605</name>
</gene>
<dbReference type="Pfam" id="PF02465">
    <property type="entry name" value="FliD_N"/>
    <property type="match status" value="1"/>
</dbReference>
<dbReference type="GO" id="GO:0071973">
    <property type="term" value="P:bacterial-type flagellum-dependent cell motility"/>
    <property type="evidence" value="ECO:0007669"/>
    <property type="project" value="TreeGrafter"/>
</dbReference>
<feature type="coiled-coil region" evidence="5">
    <location>
        <begin position="196"/>
        <end position="223"/>
    </location>
</feature>
<comment type="subcellular location">
    <subcellularLocation>
        <location evidence="5">Secreted</location>
    </subcellularLocation>
    <subcellularLocation>
        <location evidence="5">Bacterial flagellum</location>
    </subcellularLocation>
</comment>
<comment type="subunit">
    <text evidence="2 5">Homopentamer.</text>
</comment>
<protein>
    <recommendedName>
        <fullName evidence="5">Flagellar hook-associated protein 2</fullName>
        <shortName evidence="5">HAP2</shortName>
    </recommendedName>
    <alternativeName>
        <fullName evidence="5">Flagellar cap protein</fullName>
    </alternativeName>
</protein>
<accession>A0A3R9E042</accession>
<dbReference type="Proteomes" id="UP000269041">
    <property type="component" value="Unassembled WGS sequence"/>
</dbReference>
<dbReference type="NCBIfam" id="NF006435">
    <property type="entry name" value="PRK08724.1"/>
    <property type="match status" value="1"/>
</dbReference>
<evidence type="ECO:0000259" key="7">
    <source>
        <dbReference type="Pfam" id="PF07195"/>
    </source>
</evidence>
<dbReference type="InterPro" id="IPR040026">
    <property type="entry name" value="FliD"/>
</dbReference>
<feature type="domain" description="Flagellar hook-associated protein 2 C-terminal" evidence="7">
    <location>
        <begin position="438"/>
        <end position="663"/>
    </location>
</feature>
<dbReference type="InterPro" id="IPR003481">
    <property type="entry name" value="FliD_N"/>
</dbReference>
<comment type="function">
    <text evidence="5">Required for morphogenesis and for the elongation of the flagellar filament by facilitating polymerization of the flagellin monomers at the tip of growing filament. Forms a capping structure, which prevents flagellin subunits (transported through the central channel of the flagellum) from leaking out without polymerization at the distal end.</text>
</comment>
<dbReference type="GO" id="GO:0009424">
    <property type="term" value="C:bacterial-type flagellum hook"/>
    <property type="evidence" value="ECO:0007669"/>
    <property type="project" value="UniProtKB-UniRule"/>
</dbReference>
<evidence type="ECO:0000256" key="2">
    <source>
        <dbReference type="ARBA" id="ARBA00011255"/>
    </source>
</evidence>
<dbReference type="RefSeq" id="WP_125321026.1">
    <property type="nucleotide sequence ID" value="NZ_AP024889.1"/>
</dbReference>
<dbReference type="PANTHER" id="PTHR30288:SF0">
    <property type="entry name" value="FLAGELLAR HOOK-ASSOCIATED PROTEIN 2"/>
    <property type="match status" value="1"/>
</dbReference>
<dbReference type="Pfam" id="PF07196">
    <property type="entry name" value="Flagellin_IN"/>
    <property type="match status" value="1"/>
</dbReference>
<evidence type="ECO:0000256" key="4">
    <source>
        <dbReference type="ARBA" id="ARBA00023143"/>
    </source>
</evidence>
<proteinExistence type="inferred from homology"/>
<dbReference type="InterPro" id="IPR010810">
    <property type="entry name" value="Flagellin_hook_IN_motif"/>
</dbReference>
<keyword evidence="9" id="KW-1185">Reference proteome</keyword>
<evidence type="ECO:0000256" key="1">
    <source>
        <dbReference type="ARBA" id="ARBA00009764"/>
    </source>
</evidence>
<reference evidence="8 9" key="1">
    <citation type="submission" date="2018-12" db="EMBL/GenBank/DDBJ databases">
        <title>Genomic taxonomy of the Vibrionaceae family.</title>
        <authorList>
            <person name="Gomez-Gil B."/>
            <person name="Enciso-Ibarra K."/>
        </authorList>
    </citation>
    <scope>NUCLEOTIDE SEQUENCE [LARGE SCALE GENOMIC DNA]</scope>
    <source>
        <strain evidence="8 9">CAIM 594</strain>
    </source>
</reference>